<feature type="non-terminal residue" evidence="1">
    <location>
        <position position="112"/>
    </location>
</feature>
<sequence length="112" mass="13231">MSGIGRRCDKIFEVKRKDMQVVHFIPGLGSGGAEKMLYNIIKFHKNPNIEYSIITLKKGDYYSEKIKKLNIPIIEIPSNVYFIKDIKKLYYELKEKDILCCWMYHCNFLGIF</sequence>
<accession>A0A853JV56</accession>
<evidence type="ECO:0008006" key="3">
    <source>
        <dbReference type="Google" id="ProtNLM"/>
    </source>
</evidence>
<dbReference type="EMBL" id="JACCKS010000069">
    <property type="protein sequence ID" value="NZA40464.1"/>
    <property type="molecule type" value="Genomic_DNA"/>
</dbReference>
<proteinExistence type="predicted"/>
<evidence type="ECO:0000313" key="2">
    <source>
        <dbReference type="Proteomes" id="UP000586254"/>
    </source>
</evidence>
<protein>
    <recommendedName>
        <fullName evidence="3">Glycosyltransferase subfamily 4-like N-terminal domain-containing protein</fullName>
    </recommendedName>
</protein>
<evidence type="ECO:0000313" key="1">
    <source>
        <dbReference type="EMBL" id="NZA40464.1"/>
    </source>
</evidence>
<organism evidence="1 2">
    <name type="scientific">Eubacterium callanderi</name>
    <dbReference type="NCBI Taxonomy" id="53442"/>
    <lineage>
        <taxon>Bacteria</taxon>
        <taxon>Bacillati</taxon>
        <taxon>Bacillota</taxon>
        <taxon>Clostridia</taxon>
        <taxon>Eubacteriales</taxon>
        <taxon>Eubacteriaceae</taxon>
        <taxon>Eubacterium</taxon>
    </lineage>
</organism>
<comment type="caution">
    <text evidence="1">The sequence shown here is derived from an EMBL/GenBank/DDBJ whole genome shotgun (WGS) entry which is preliminary data.</text>
</comment>
<gene>
    <name evidence="1" type="ORF">H0N91_20660</name>
</gene>
<dbReference type="AlphaFoldDB" id="A0A853JV56"/>
<dbReference type="SUPFAM" id="SSF53756">
    <property type="entry name" value="UDP-Glycosyltransferase/glycogen phosphorylase"/>
    <property type="match status" value="1"/>
</dbReference>
<name>A0A853JV56_9FIRM</name>
<dbReference type="Proteomes" id="UP000586254">
    <property type="component" value="Unassembled WGS sequence"/>
</dbReference>
<reference evidence="1 2" key="1">
    <citation type="submission" date="2020-07" db="EMBL/GenBank/DDBJ databases">
        <title>Organ Donor 1.</title>
        <authorList>
            <person name="Marsh A.J."/>
            <person name="Azcarate-Peril M.A."/>
        </authorList>
    </citation>
    <scope>NUCLEOTIDE SEQUENCE [LARGE SCALE GENOMIC DNA]</scope>
    <source>
        <strain evidence="1 2">AMC0717</strain>
    </source>
</reference>
<dbReference type="RefSeq" id="WP_207720382.1">
    <property type="nucleotide sequence ID" value="NZ_JACCKS010000069.1"/>
</dbReference>